<dbReference type="SFLD" id="SFLDG00179">
    <property type="entry name" value="mandelate_racemase"/>
    <property type="match status" value="1"/>
</dbReference>
<feature type="domain" description="Mandelate racemase/muconate lactonizing enzyme C-terminal" evidence="5">
    <location>
        <begin position="245"/>
        <end position="341"/>
    </location>
</feature>
<proteinExistence type="predicted"/>
<dbReference type="SUPFAM" id="SSF54826">
    <property type="entry name" value="Enolase N-terminal domain-like"/>
    <property type="match status" value="1"/>
</dbReference>
<organism evidence="6 7">
    <name type="scientific">Cyclostephanos tholiformis</name>
    <dbReference type="NCBI Taxonomy" id="382380"/>
    <lineage>
        <taxon>Eukaryota</taxon>
        <taxon>Sar</taxon>
        <taxon>Stramenopiles</taxon>
        <taxon>Ochrophyta</taxon>
        <taxon>Bacillariophyta</taxon>
        <taxon>Coscinodiscophyceae</taxon>
        <taxon>Thalassiosirophycidae</taxon>
        <taxon>Stephanodiscales</taxon>
        <taxon>Stephanodiscaceae</taxon>
        <taxon>Cyclostephanos</taxon>
    </lineage>
</organism>
<comment type="caution">
    <text evidence="6">The sequence shown here is derived from an EMBL/GenBank/DDBJ whole genome shotgun (WGS) entry which is preliminary data.</text>
</comment>
<gene>
    <name evidence="6" type="ORF">ACHAXA_002255</name>
</gene>
<dbReference type="InterPro" id="IPR036849">
    <property type="entry name" value="Enolase-like_C_sf"/>
</dbReference>
<dbReference type="EMBL" id="JALLPB020000633">
    <property type="protein sequence ID" value="KAL3807389.1"/>
    <property type="molecule type" value="Genomic_DNA"/>
</dbReference>
<dbReference type="PANTHER" id="PTHR13794">
    <property type="entry name" value="ENOLASE SUPERFAMILY, MANDELATE RACEMASE"/>
    <property type="match status" value="1"/>
</dbReference>
<reference evidence="6 7" key="1">
    <citation type="submission" date="2024-10" db="EMBL/GenBank/DDBJ databases">
        <title>Updated reference genomes for cyclostephanoid diatoms.</title>
        <authorList>
            <person name="Roberts W.R."/>
            <person name="Alverson A.J."/>
        </authorList>
    </citation>
    <scope>NUCLEOTIDE SEQUENCE [LARGE SCALE GENOMIC DNA]</scope>
    <source>
        <strain evidence="6 7">AJA228-03</strain>
    </source>
</reference>
<keyword evidence="2" id="KW-0479">Metal-binding</keyword>
<dbReference type="GO" id="GO:0016836">
    <property type="term" value="F:hydro-lyase activity"/>
    <property type="evidence" value="ECO:0007669"/>
    <property type="project" value="UniProtKB-ARBA"/>
</dbReference>
<keyword evidence="7" id="KW-1185">Reference proteome</keyword>
<dbReference type="SUPFAM" id="SSF51604">
    <property type="entry name" value="Enolase C-terminal domain-like"/>
    <property type="match status" value="1"/>
</dbReference>
<evidence type="ECO:0000256" key="4">
    <source>
        <dbReference type="SAM" id="MobiDB-lite"/>
    </source>
</evidence>
<accession>A0ABD3R4J3</accession>
<dbReference type="InterPro" id="IPR013342">
    <property type="entry name" value="Mandelate_racemase_C"/>
</dbReference>
<dbReference type="FunFam" id="3.20.20.120:FF:000005">
    <property type="entry name" value="Putative L-rhamnonate dehydratase"/>
    <property type="match status" value="1"/>
</dbReference>
<sequence>MGISLILGPHPPVVPARDGAVLIRRVRAYVSGTAFPIFLIHVPAHAHLYIPHHGFVVAVLIISRVAPHQIIFPCPPPTKKKTFSSDSYERESGGGADCHRQSSGHWIVDSTISNPMSVYEEYRKSRTSWGIGALGSVIVEVELDDIRRTMGIGLSIGGDAACYVIEEHLSRFVLGQDPSNVELIWDQMWRSTMNYGRRGLAVQAMSAIDLAIWDALGKHRGVPVYELLGGKTKGRMPCYATTCRPDLAKEMGFFGAKFPLPYGPASGDWGMRENIATVKKWREAVGPDFPIMIDCYMSLNLPYAIELARKCEPYDVKWIEEALPPDDYEGYSELKKAVSTTMITTGEHEYTRYGFRTLLEKKCADVLQPDITWCGGMTEARRIVALAAAYDIPIIPHGSSIYSYHLQICFPNCPMAEFLVMSPKADSIVSFFGNLFTDEPLPKDGYVELAHDRPGFGVTLNR</sequence>
<evidence type="ECO:0000313" key="7">
    <source>
        <dbReference type="Proteomes" id="UP001530377"/>
    </source>
</evidence>
<name>A0ABD3R4J3_9STRA</name>
<keyword evidence="3" id="KW-0460">Magnesium</keyword>
<comment type="cofactor">
    <cofactor evidence="1">
        <name>Mg(2+)</name>
        <dbReference type="ChEBI" id="CHEBI:18420"/>
    </cofactor>
</comment>
<dbReference type="InterPro" id="IPR029065">
    <property type="entry name" value="Enolase_C-like"/>
</dbReference>
<dbReference type="GO" id="GO:0046872">
    <property type="term" value="F:metal ion binding"/>
    <property type="evidence" value="ECO:0007669"/>
    <property type="project" value="UniProtKB-KW"/>
</dbReference>
<evidence type="ECO:0000256" key="1">
    <source>
        <dbReference type="ARBA" id="ARBA00001946"/>
    </source>
</evidence>
<dbReference type="InterPro" id="IPR029017">
    <property type="entry name" value="Enolase-like_N"/>
</dbReference>
<dbReference type="NCBIfam" id="NF011968">
    <property type="entry name" value="PRK15440.1"/>
    <property type="match status" value="1"/>
</dbReference>
<dbReference type="Pfam" id="PF02746">
    <property type="entry name" value="MR_MLE_N"/>
    <property type="match status" value="1"/>
</dbReference>
<dbReference type="Gene3D" id="3.30.390.10">
    <property type="entry name" value="Enolase-like, N-terminal domain"/>
    <property type="match status" value="1"/>
</dbReference>
<dbReference type="Gene3D" id="3.20.20.120">
    <property type="entry name" value="Enolase-like C-terminal domain"/>
    <property type="match status" value="1"/>
</dbReference>
<dbReference type="PANTHER" id="PTHR13794:SF58">
    <property type="entry name" value="MITOCHONDRIAL ENOLASE SUPERFAMILY MEMBER 1"/>
    <property type="match status" value="1"/>
</dbReference>
<protein>
    <recommendedName>
        <fullName evidence="5">Mandelate racemase/muconate lactonizing enzyme C-terminal domain-containing protein</fullName>
    </recommendedName>
</protein>
<evidence type="ECO:0000256" key="2">
    <source>
        <dbReference type="ARBA" id="ARBA00022723"/>
    </source>
</evidence>
<evidence type="ECO:0000313" key="6">
    <source>
        <dbReference type="EMBL" id="KAL3807389.1"/>
    </source>
</evidence>
<dbReference type="SFLD" id="SFLDS00001">
    <property type="entry name" value="Enolase"/>
    <property type="match status" value="1"/>
</dbReference>
<dbReference type="SMART" id="SM00922">
    <property type="entry name" value="MR_MLE"/>
    <property type="match status" value="1"/>
</dbReference>
<dbReference type="AlphaFoldDB" id="A0ABD3R4J3"/>
<dbReference type="Pfam" id="PF13378">
    <property type="entry name" value="MR_MLE_C"/>
    <property type="match status" value="1"/>
</dbReference>
<dbReference type="InterPro" id="IPR046945">
    <property type="entry name" value="RHMD-like"/>
</dbReference>
<feature type="region of interest" description="Disordered" evidence="4">
    <location>
        <begin position="80"/>
        <end position="101"/>
    </location>
</feature>
<evidence type="ECO:0000256" key="3">
    <source>
        <dbReference type="ARBA" id="ARBA00022842"/>
    </source>
</evidence>
<dbReference type="InterPro" id="IPR013341">
    <property type="entry name" value="Mandelate_racemase_N_dom"/>
</dbReference>
<feature type="compositionally biased region" description="Basic and acidic residues" evidence="4">
    <location>
        <begin position="87"/>
        <end position="100"/>
    </location>
</feature>
<dbReference type="Proteomes" id="UP001530377">
    <property type="component" value="Unassembled WGS sequence"/>
</dbReference>
<evidence type="ECO:0000259" key="5">
    <source>
        <dbReference type="SMART" id="SM00922"/>
    </source>
</evidence>